<sequence length="189" mass="20026">MRCSLYSTPTTAPPRPRPRVFFFLSSSVGFWLWPWLAEAELLPPSFPPSKDQETEGSWAAGLAMPPPRGSRPAGCNGGSMLRLVVVASLCCGCFVVGRWGSGVLPSDSGGMAGAAIYAGDLEGYHGGGRRRLLAGGPGPGSHPPRCTSKCGSCSPCVPVHVSVPPGVLVTTEYYPVAWRCKCRDRLYMP</sequence>
<protein>
    <recommendedName>
        <fullName evidence="6">Epidermal patterning factor-like protein</fullName>
    </recommendedName>
</protein>
<evidence type="ECO:0000256" key="2">
    <source>
        <dbReference type="ARBA" id="ARBA00008127"/>
    </source>
</evidence>
<dbReference type="GO" id="GO:0010052">
    <property type="term" value="P:guard cell differentiation"/>
    <property type="evidence" value="ECO:0000318"/>
    <property type="project" value="GO_Central"/>
</dbReference>
<comment type="similarity">
    <text evidence="2 6">Belongs to the plant cysteine rich small secretory peptide family. Epidermal patterning factor subfamily.</text>
</comment>
<dbReference type="PANTHER" id="PTHR33109:SF4">
    <property type="entry name" value="EPIDERMAL PATTERNING FACTOR-LIKE PROTEIN 6"/>
    <property type="match status" value="1"/>
</dbReference>
<dbReference type="Proteomes" id="UP000019116">
    <property type="component" value="Chromosome 1B"/>
</dbReference>
<keyword evidence="5" id="KW-1015">Disulfide bond</keyword>
<reference evidence="7" key="2">
    <citation type="submission" date="2018-10" db="UniProtKB">
        <authorList>
            <consortium name="EnsemblPlants"/>
        </authorList>
    </citation>
    <scope>IDENTIFICATION</scope>
</reference>
<keyword evidence="4" id="KW-0732">Signal</keyword>
<organism evidence="7">
    <name type="scientific">Triticum aestivum</name>
    <name type="common">Wheat</name>
    <dbReference type="NCBI Taxonomy" id="4565"/>
    <lineage>
        <taxon>Eukaryota</taxon>
        <taxon>Viridiplantae</taxon>
        <taxon>Streptophyta</taxon>
        <taxon>Embryophyta</taxon>
        <taxon>Tracheophyta</taxon>
        <taxon>Spermatophyta</taxon>
        <taxon>Magnoliopsida</taxon>
        <taxon>Liliopsida</taxon>
        <taxon>Poales</taxon>
        <taxon>Poaceae</taxon>
        <taxon>BOP clade</taxon>
        <taxon>Pooideae</taxon>
        <taxon>Triticodae</taxon>
        <taxon>Triticeae</taxon>
        <taxon>Triticinae</taxon>
        <taxon>Triticum</taxon>
    </lineage>
</organism>
<keyword evidence="6" id="KW-0217">Developmental protein</keyword>
<comment type="function">
    <text evidence="6">Controls stomatal patterning.</text>
</comment>
<dbReference type="Gramene" id="TraesCS1B02G309600.1">
    <property type="protein sequence ID" value="TraesCS1B02G309600.1"/>
    <property type="gene ID" value="TraesCS1B02G309600"/>
</dbReference>
<dbReference type="InterPro" id="IPR039455">
    <property type="entry name" value="EPFL"/>
</dbReference>
<dbReference type="RefSeq" id="XP_044372146.1">
    <property type="nucleotide sequence ID" value="XM_044516211.1"/>
</dbReference>
<dbReference type="STRING" id="4565.A0A3B5Z0F0"/>
<comment type="subcellular location">
    <subcellularLocation>
        <location evidence="1 6">Secreted</location>
    </subcellularLocation>
</comment>
<evidence type="ECO:0000256" key="3">
    <source>
        <dbReference type="ARBA" id="ARBA00022525"/>
    </source>
</evidence>
<evidence type="ECO:0000313" key="7">
    <source>
        <dbReference type="EnsemblPlants" id="TraesCS1B02G309600.1"/>
    </source>
</evidence>
<reference evidence="7" key="1">
    <citation type="submission" date="2018-08" db="EMBL/GenBank/DDBJ databases">
        <authorList>
            <person name="Rossello M."/>
        </authorList>
    </citation>
    <scope>NUCLEOTIDE SEQUENCE [LARGE SCALE GENOMIC DNA]</scope>
    <source>
        <strain evidence="7">cv. Chinese Spring</strain>
    </source>
</reference>
<proteinExistence type="inferred from homology"/>
<keyword evidence="8" id="KW-1185">Reference proteome</keyword>
<keyword evidence="3 6" id="KW-0964">Secreted</keyword>
<dbReference type="EnsemblPlants" id="TraesCS1B02G309600.1">
    <property type="protein sequence ID" value="TraesCS1B02G309600.1"/>
    <property type="gene ID" value="TraesCS1B02G309600"/>
</dbReference>
<name>A0A3B5Z0F0_WHEAT</name>
<gene>
    <name evidence="7" type="primary">LOC123094151</name>
</gene>
<evidence type="ECO:0000256" key="4">
    <source>
        <dbReference type="ARBA" id="ARBA00022729"/>
    </source>
</evidence>
<dbReference type="SMR" id="A0A3B5Z0F0"/>
<evidence type="ECO:0000256" key="5">
    <source>
        <dbReference type="ARBA" id="ARBA00023157"/>
    </source>
</evidence>
<dbReference type="OMA" id="RPRVFFF"/>
<dbReference type="Pfam" id="PF17181">
    <property type="entry name" value="EPF"/>
    <property type="match status" value="1"/>
</dbReference>
<evidence type="ECO:0000256" key="1">
    <source>
        <dbReference type="ARBA" id="ARBA00004613"/>
    </source>
</evidence>
<dbReference type="PANTHER" id="PTHR33109">
    <property type="entry name" value="EPIDERMAL PATTERNING FACTOR-LIKE PROTEIN 4"/>
    <property type="match status" value="1"/>
</dbReference>
<dbReference type="GO" id="GO:0005576">
    <property type="term" value="C:extracellular region"/>
    <property type="evidence" value="ECO:0007669"/>
    <property type="project" value="UniProtKB-SubCell"/>
</dbReference>
<dbReference type="OrthoDB" id="1937916at2759"/>
<dbReference type="AlphaFoldDB" id="A0A3B5Z0F0"/>
<evidence type="ECO:0000256" key="6">
    <source>
        <dbReference type="RuleBase" id="RU367102"/>
    </source>
</evidence>
<dbReference type="GeneID" id="123094151"/>
<accession>A0A3B5Z0F0</accession>
<dbReference type="Gramene" id="TraesCS1B03G0851600.1">
    <property type="protein sequence ID" value="TraesCS1B03G0851600.1.CDS"/>
    <property type="gene ID" value="TraesCS1B03G0851600"/>
</dbReference>
<evidence type="ECO:0000313" key="8">
    <source>
        <dbReference type="Proteomes" id="UP000019116"/>
    </source>
</evidence>